<dbReference type="AlphaFoldDB" id="A0A183AA56"/>
<gene>
    <name evidence="8" type="ORF">ECPE_LOCUS3841</name>
</gene>
<dbReference type="SUPFAM" id="SSF55811">
    <property type="entry name" value="Nudix"/>
    <property type="match status" value="1"/>
</dbReference>
<reference evidence="8 9" key="2">
    <citation type="submission" date="2018-11" db="EMBL/GenBank/DDBJ databases">
        <authorList>
            <consortium name="Pathogen Informatics"/>
        </authorList>
    </citation>
    <scope>NUCLEOTIDE SEQUENCE [LARGE SCALE GENOMIC DNA]</scope>
    <source>
        <strain evidence="8 9">Egypt</strain>
    </source>
</reference>
<name>A0A183AA56_9TREM</name>
<evidence type="ECO:0000256" key="5">
    <source>
        <dbReference type="ARBA" id="ARBA00022842"/>
    </source>
</evidence>
<evidence type="ECO:0000256" key="3">
    <source>
        <dbReference type="ARBA" id="ARBA00022723"/>
    </source>
</evidence>
<evidence type="ECO:0000259" key="7">
    <source>
        <dbReference type="Pfam" id="PF00293"/>
    </source>
</evidence>
<sequence length="103" mass="11967">MRYRVRSWKTLINLRFSTQYCLFPGGKCDPEDRGDLIRTALRETQEEIGISPESIDVWHQLPRMDVKGSQTKIQHKVIKSLTRRLAHIGRVRLPGLGPQSQRN</sequence>
<keyword evidence="5" id="KW-0460">Magnesium</keyword>
<reference evidence="10" key="1">
    <citation type="submission" date="2016-06" db="UniProtKB">
        <authorList>
            <consortium name="WormBaseParasite"/>
        </authorList>
    </citation>
    <scope>IDENTIFICATION</scope>
</reference>
<evidence type="ECO:0000313" key="9">
    <source>
        <dbReference type="Proteomes" id="UP000272942"/>
    </source>
</evidence>
<dbReference type="EMBL" id="UZAN01040738">
    <property type="protein sequence ID" value="VDP70757.1"/>
    <property type="molecule type" value="Genomic_DNA"/>
</dbReference>
<dbReference type="Gene3D" id="3.90.79.10">
    <property type="entry name" value="Nucleoside Triphosphate Pyrophosphohydrolase"/>
    <property type="match status" value="1"/>
</dbReference>
<evidence type="ECO:0000256" key="2">
    <source>
        <dbReference type="ARBA" id="ARBA00001946"/>
    </source>
</evidence>
<keyword evidence="3" id="KW-0479">Metal-binding</keyword>
<organism evidence="10">
    <name type="scientific">Echinostoma caproni</name>
    <dbReference type="NCBI Taxonomy" id="27848"/>
    <lineage>
        <taxon>Eukaryota</taxon>
        <taxon>Metazoa</taxon>
        <taxon>Spiralia</taxon>
        <taxon>Lophotrochozoa</taxon>
        <taxon>Platyhelminthes</taxon>
        <taxon>Trematoda</taxon>
        <taxon>Digenea</taxon>
        <taxon>Plagiorchiida</taxon>
        <taxon>Echinostomata</taxon>
        <taxon>Echinostomatoidea</taxon>
        <taxon>Echinostomatidae</taxon>
        <taxon>Echinostoma</taxon>
    </lineage>
</organism>
<keyword evidence="9" id="KW-1185">Reference proteome</keyword>
<dbReference type="Pfam" id="PF00293">
    <property type="entry name" value="NUDIX"/>
    <property type="match status" value="1"/>
</dbReference>
<evidence type="ECO:0000313" key="8">
    <source>
        <dbReference type="EMBL" id="VDP70757.1"/>
    </source>
</evidence>
<dbReference type="GO" id="GO:0046872">
    <property type="term" value="F:metal ion binding"/>
    <property type="evidence" value="ECO:0007669"/>
    <property type="project" value="UniProtKB-KW"/>
</dbReference>
<dbReference type="GO" id="GO:0010945">
    <property type="term" value="F:coenzyme A diphosphatase activity"/>
    <property type="evidence" value="ECO:0007669"/>
    <property type="project" value="InterPro"/>
</dbReference>
<proteinExistence type="predicted"/>
<dbReference type="WBParaSite" id="ECPE_0000384601-mRNA-1">
    <property type="protein sequence ID" value="ECPE_0000384601-mRNA-1"/>
    <property type="gene ID" value="ECPE_0000384601"/>
</dbReference>
<keyword evidence="4" id="KW-0378">Hydrolase</keyword>
<accession>A0A183AA56</accession>
<feature type="domain" description="Nudix hydrolase" evidence="7">
    <location>
        <begin position="19"/>
        <end position="72"/>
    </location>
</feature>
<protein>
    <submittedName>
        <fullName evidence="10">Nudix hydrolase domain-containing protein</fullName>
    </submittedName>
</protein>
<dbReference type="PANTHER" id="PTHR12992">
    <property type="entry name" value="NUDIX HYDROLASE"/>
    <property type="match status" value="1"/>
</dbReference>
<keyword evidence="6" id="KW-0464">Manganese</keyword>
<comment type="cofactor">
    <cofactor evidence="1">
        <name>Mn(2+)</name>
        <dbReference type="ChEBI" id="CHEBI:29035"/>
    </cofactor>
</comment>
<dbReference type="Proteomes" id="UP000272942">
    <property type="component" value="Unassembled WGS sequence"/>
</dbReference>
<dbReference type="InterPro" id="IPR015797">
    <property type="entry name" value="NUDIX_hydrolase-like_dom_sf"/>
</dbReference>
<dbReference type="InterPro" id="IPR000086">
    <property type="entry name" value="NUDIX_hydrolase_dom"/>
</dbReference>
<evidence type="ECO:0000256" key="1">
    <source>
        <dbReference type="ARBA" id="ARBA00001936"/>
    </source>
</evidence>
<evidence type="ECO:0000313" key="10">
    <source>
        <dbReference type="WBParaSite" id="ECPE_0000384601-mRNA-1"/>
    </source>
</evidence>
<evidence type="ECO:0000256" key="4">
    <source>
        <dbReference type="ARBA" id="ARBA00022801"/>
    </source>
</evidence>
<evidence type="ECO:0000256" key="6">
    <source>
        <dbReference type="ARBA" id="ARBA00023211"/>
    </source>
</evidence>
<dbReference type="OrthoDB" id="10262892at2759"/>
<comment type="cofactor">
    <cofactor evidence="2">
        <name>Mg(2+)</name>
        <dbReference type="ChEBI" id="CHEBI:18420"/>
    </cofactor>
</comment>
<dbReference type="InterPro" id="IPR045121">
    <property type="entry name" value="CoAse"/>
</dbReference>
<dbReference type="PANTHER" id="PTHR12992:SF11">
    <property type="entry name" value="MITOCHONDRIAL COENZYME A DIPHOSPHATASE NUDT8"/>
    <property type="match status" value="1"/>
</dbReference>